<dbReference type="GO" id="GO:0000340">
    <property type="term" value="F:RNA 7-methylguanosine cap binding"/>
    <property type="evidence" value="ECO:0007669"/>
    <property type="project" value="TreeGrafter"/>
</dbReference>
<dbReference type="InterPro" id="IPR001040">
    <property type="entry name" value="TIF_eIF_4E"/>
</dbReference>
<gene>
    <name evidence="2" type="ORF">PBRA_002912</name>
    <name evidence="3" type="ORF">PLBR_LOCUS2614</name>
</gene>
<proteinExistence type="inferred from homology"/>
<dbReference type="OMA" id="QTEFKMM"/>
<organism evidence="2 4">
    <name type="scientific">Plasmodiophora brassicae</name>
    <name type="common">Clubroot disease agent</name>
    <dbReference type="NCBI Taxonomy" id="37360"/>
    <lineage>
        <taxon>Eukaryota</taxon>
        <taxon>Sar</taxon>
        <taxon>Rhizaria</taxon>
        <taxon>Endomyxa</taxon>
        <taxon>Phytomyxea</taxon>
        <taxon>Plasmodiophorida</taxon>
        <taxon>Plasmodiophoridae</taxon>
        <taxon>Plasmodiophora</taxon>
    </lineage>
</organism>
<name>A0A0G4J7D0_PLABS</name>
<dbReference type="EMBL" id="CDSF01000144">
    <property type="protein sequence ID" value="CEP03151.1"/>
    <property type="molecule type" value="Genomic_DNA"/>
</dbReference>
<accession>A0A0G4J7D0</accession>
<dbReference type="AlphaFoldDB" id="A0A0G4J7D0"/>
<keyword evidence="1" id="KW-0396">Initiation factor</keyword>
<dbReference type="SUPFAM" id="SSF55418">
    <property type="entry name" value="eIF4e-like"/>
    <property type="match status" value="1"/>
</dbReference>
<evidence type="ECO:0000313" key="5">
    <source>
        <dbReference type="Proteomes" id="UP000290189"/>
    </source>
</evidence>
<evidence type="ECO:0000256" key="1">
    <source>
        <dbReference type="RuleBase" id="RU004374"/>
    </source>
</evidence>
<evidence type="ECO:0000313" key="4">
    <source>
        <dbReference type="Proteomes" id="UP000039324"/>
    </source>
</evidence>
<dbReference type="EMBL" id="OVEO01000004">
    <property type="protein sequence ID" value="SPQ95399.1"/>
    <property type="molecule type" value="Genomic_DNA"/>
</dbReference>
<reference evidence="2 4" key="1">
    <citation type="submission" date="2015-02" db="EMBL/GenBank/DDBJ databases">
        <authorList>
            <person name="Chooi Y.-H."/>
        </authorList>
    </citation>
    <scope>NUCLEOTIDE SEQUENCE [LARGE SCALE GENOMIC DNA]</scope>
    <source>
        <strain evidence="2">E3</strain>
    </source>
</reference>
<dbReference type="Proteomes" id="UP000290189">
    <property type="component" value="Unassembled WGS sequence"/>
</dbReference>
<keyword evidence="4" id="KW-1185">Reference proteome</keyword>
<evidence type="ECO:0000313" key="3">
    <source>
        <dbReference type="EMBL" id="SPQ95399.1"/>
    </source>
</evidence>
<evidence type="ECO:0008006" key="6">
    <source>
        <dbReference type="Google" id="ProtNLM"/>
    </source>
</evidence>
<dbReference type="Proteomes" id="UP000039324">
    <property type="component" value="Unassembled WGS sequence"/>
</dbReference>
<protein>
    <recommendedName>
        <fullName evidence="6">EIF-4F 25 kDa subunit</fullName>
    </recommendedName>
</protein>
<dbReference type="Gene3D" id="3.30.760.10">
    <property type="entry name" value="RNA Cap, Translation Initiation Factor Eif4e"/>
    <property type="match status" value="1"/>
</dbReference>
<keyword evidence="1" id="KW-0694">RNA-binding</keyword>
<dbReference type="OrthoDB" id="590761at2759"/>
<dbReference type="PANTHER" id="PTHR11960:SF73">
    <property type="entry name" value="TRANSLATION INITIATION FACTOR 4E, PUTATIVE-RELATED"/>
    <property type="match status" value="1"/>
</dbReference>
<geneLocation type="mitochondrion" evidence="3"/>
<dbReference type="Pfam" id="PF01652">
    <property type="entry name" value="IF4E"/>
    <property type="match status" value="1"/>
</dbReference>
<dbReference type="GO" id="GO:0003743">
    <property type="term" value="F:translation initiation factor activity"/>
    <property type="evidence" value="ECO:0007669"/>
    <property type="project" value="UniProtKB-KW"/>
</dbReference>
<dbReference type="GO" id="GO:0016281">
    <property type="term" value="C:eukaryotic translation initiation factor 4F complex"/>
    <property type="evidence" value="ECO:0007669"/>
    <property type="project" value="TreeGrafter"/>
</dbReference>
<reference evidence="3 5" key="2">
    <citation type="submission" date="2018-03" db="EMBL/GenBank/DDBJ databases">
        <authorList>
            <person name="Fogelqvist J."/>
        </authorList>
    </citation>
    <scope>NUCLEOTIDE SEQUENCE [LARGE SCALE GENOMIC DNA]</scope>
</reference>
<dbReference type="InterPro" id="IPR023398">
    <property type="entry name" value="TIF_eIF4e-like"/>
</dbReference>
<evidence type="ECO:0000313" key="2">
    <source>
        <dbReference type="EMBL" id="CEP03151.1"/>
    </source>
</evidence>
<keyword evidence="1" id="KW-0648">Protein biosynthesis</keyword>
<dbReference type="STRING" id="37360.A0A0G4J7D0"/>
<keyword evidence="3" id="KW-0496">Mitochondrion</keyword>
<sequence>MADGSGSGADLHPLQSPWTLWYYQAPANGSHSGGSGEWEQNLTAVGSFETVEGFWGYYRNAIWPSCIDFKSNYHLFKKGIQPMWEDPANEKGGKWVWAILSQLDKYWDNLVLGLIGEAIDPTGDEVCGAVISRRRAADRISVWNRTSDNKDLIMNLGKAIKKAVIDEVEHPPKFSMEWTVHMENNKTKPIRYTM</sequence>
<dbReference type="PANTHER" id="PTHR11960">
    <property type="entry name" value="EUKARYOTIC TRANSLATION INITIATION FACTOR 4E RELATED"/>
    <property type="match status" value="1"/>
</dbReference>
<comment type="similarity">
    <text evidence="1">Belongs to the eukaryotic initiation factor 4E family.</text>
</comment>